<dbReference type="InterPro" id="IPR001708">
    <property type="entry name" value="YidC/ALB3/OXA1/COX18"/>
</dbReference>
<feature type="region of interest" description="Disordered" evidence="13">
    <location>
        <begin position="245"/>
        <end position="275"/>
    </location>
</feature>
<keyword evidence="10 12" id="KW-0143">Chaperone</keyword>
<dbReference type="Pfam" id="PF02096">
    <property type="entry name" value="60KD_IMP"/>
    <property type="match status" value="1"/>
</dbReference>
<keyword evidence="4 12" id="KW-0812">Transmembrane</keyword>
<dbReference type="NCBIfam" id="TIGR03592">
    <property type="entry name" value="yidC_oxa1_cterm"/>
    <property type="match status" value="1"/>
</dbReference>
<evidence type="ECO:0000256" key="9">
    <source>
        <dbReference type="ARBA" id="ARBA00023139"/>
    </source>
</evidence>
<comment type="subcellular location">
    <subcellularLocation>
        <location evidence="1 12">Cell membrane</location>
        <topology evidence="1 12">Multi-pass membrane protein</topology>
    </subcellularLocation>
</comment>
<evidence type="ECO:0000256" key="3">
    <source>
        <dbReference type="ARBA" id="ARBA00022475"/>
    </source>
</evidence>
<keyword evidence="5 12" id="KW-0732">Signal</keyword>
<evidence type="ECO:0000259" key="14">
    <source>
        <dbReference type="Pfam" id="PF02096"/>
    </source>
</evidence>
<feature type="transmembrane region" description="Helical" evidence="12">
    <location>
        <begin position="126"/>
        <end position="147"/>
    </location>
</feature>
<dbReference type="HAMAP" id="MF_01811">
    <property type="entry name" value="YidC_type2"/>
    <property type="match status" value="1"/>
</dbReference>
<keyword evidence="9" id="KW-0564">Palmitate</keyword>
<keyword evidence="3 12" id="KW-1003">Cell membrane</keyword>
<comment type="caution">
    <text evidence="15">The sequence shown here is derived from an EMBL/GenBank/DDBJ whole genome shotgun (WGS) entry which is preliminary data.</text>
</comment>
<evidence type="ECO:0000256" key="8">
    <source>
        <dbReference type="ARBA" id="ARBA00023136"/>
    </source>
</evidence>
<name>A0A430AV71_9ENTE</name>
<evidence type="ECO:0000256" key="12">
    <source>
        <dbReference type="HAMAP-Rule" id="MF_01811"/>
    </source>
</evidence>
<dbReference type="OrthoDB" id="9780552at2"/>
<dbReference type="GO" id="GO:0015031">
    <property type="term" value="P:protein transport"/>
    <property type="evidence" value="ECO:0007669"/>
    <property type="project" value="UniProtKB-KW"/>
</dbReference>
<dbReference type="Proteomes" id="UP000287605">
    <property type="component" value="Unassembled WGS sequence"/>
</dbReference>
<dbReference type="PANTHER" id="PTHR12428:SF65">
    <property type="entry name" value="CYTOCHROME C OXIDASE ASSEMBLY PROTEIN COX18, MITOCHONDRIAL"/>
    <property type="match status" value="1"/>
</dbReference>
<dbReference type="CDD" id="cd20070">
    <property type="entry name" value="5TM_YidC_Alb3"/>
    <property type="match status" value="1"/>
</dbReference>
<evidence type="ECO:0000256" key="7">
    <source>
        <dbReference type="ARBA" id="ARBA00022989"/>
    </source>
</evidence>
<feature type="domain" description="Membrane insertase YidC/Oxa/ALB C-terminal" evidence="14">
    <location>
        <begin position="58"/>
        <end position="240"/>
    </location>
</feature>
<feature type="compositionally biased region" description="Basic residues" evidence="13">
    <location>
        <begin position="266"/>
        <end position="275"/>
    </location>
</feature>
<keyword evidence="8 12" id="KW-0472">Membrane</keyword>
<dbReference type="GO" id="GO:0005886">
    <property type="term" value="C:plasma membrane"/>
    <property type="evidence" value="ECO:0007669"/>
    <property type="project" value="UniProtKB-SubCell"/>
</dbReference>
<keyword evidence="6 12" id="KW-0653">Protein transport</keyword>
<dbReference type="PRINTS" id="PR00701">
    <property type="entry name" value="60KDINNERMP"/>
</dbReference>
<gene>
    <name evidence="12" type="primary">yidC</name>
    <name evidence="15" type="ORF">CBF29_07030</name>
</gene>
<evidence type="ECO:0000313" key="16">
    <source>
        <dbReference type="Proteomes" id="UP000287605"/>
    </source>
</evidence>
<dbReference type="PROSITE" id="PS51257">
    <property type="entry name" value="PROKAR_LIPOPROTEIN"/>
    <property type="match status" value="1"/>
</dbReference>
<keyword evidence="16" id="KW-1185">Reference proteome</keyword>
<dbReference type="InterPro" id="IPR047196">
    <property type="entry name" value="YidC_ALB_C"/>
</dbReference>
<dbReference type="PANTHER" id="PTHR12428">
    <property type="entry name" value="OXA1"/>
    <property type="match status" value="1"/>
</dbReference>
<sequence>MKSKKRLLLFLGMIGLVIFLTACGTGEVSADSSGIWERYIVYNFARVIDFLSFGGNKGIGIILFTVIVRIILLPLMHYQTQSTKKTQKIQPEIKKLQEKYASKDPETQRKLQEEQQKLYDEHGVNMFAGCLPLLIQMPIMMAVWQAISRSPQLTSGQFLWVELGTPDKTLILPILAAIFTFASSKLTTMSQPESNASMTIMNYAMPLMIFGMGVSLASGLSLYWVVSNGFQVIQTLLINNPFKARREQEEEERKKKELARALQKAKSPRKKRQKK</sequence>
<dbReference type="AlphaFoldDB" id="A0A430AV71"/>
<accession>A0A430AV71</accession>
<dbReference type="InterPro" id="IPR023060">
    <property type="entry name" value="YidC/YidC1/YidC2_Firmicutes"/>
</dbReference>
<evidence type="ECO:0000256" key="4">
    <source>
        <dbReference type="ARBA" id="ARBA00022692"/>
    </source>
</evidence>
<dbReference type="EMBL" id="NGKA01000009">
    <property type="protein sequence ID" value="RSU11958.1"/>
    <property type="molecule type" value="Genomic_DNA"/>
</dbReference>
<dbReference type="GO" id="GO:0051205">
    <property type="term" value="P:protein insertion into membrane"/>
    <property type="evidence" value="ECO:0007669"/>
    <property type="project" value="TreeGrafter"/>
</dbReference>
<evidence type="ECO:0000256" key="10">
    <source>
        <dbReference type="ARBA" id="ARBA00023186"/>
    </source>
</evidence>
<evidence type="ECO:0000256" key="11">
    <source>
        <dbReference type="ARBA" id="ARBA00023288"/>
    </source>
</evidence>
<keyword evidence="2 12" id="KW-0813">Transport</keyword>
<keyword evidence="7 12" id="KW-1133">Transmembrane helix</keyword>
<proteinExistence type="inferred from homology"/>
<comment type="function">
    <text evidence="12">Required for the insertion and/or proper folding and/or complex formation of integral membrane proteins into the membrane. Involved in integration of membrane proteins that insert both dependently and independently of the Sec translocase complex, as well as at least some lipoproteins.</text>
</comment>
<evidence type="ECO:0000256" key="6">
    <source>
        <dbReference type="ARBA" id="ARBA00022927"/>
    </source>
</evidence>
<reference evidence="15 16" key="1">
    <citation type="submission" date="2017-05" db="EMBL/GenBank/DDBJ databases">
        <title>Vagococcus spp. assemblies.</title>
        <authorList>
            <person name="Gulvik C.A."/>
        </authorList>
    </citation>
    <scope>NUCLEOTIDE SEQUENCE [LARGE SCALE GENOMIC DNA]</scope>
    <source>
        <strain evidence="15 16">CCUG 51432</strain>
    </source>
</reference>
<keyword evidence="11 12" id="KW-0449">Lipoprotein</keyword>
<evidence type="ECO:0000256" key="5">
    <source>
        <dbReference type="ARBA" id="ARBA00022729"/>
    </source>
</evidence>
<comment type="similarity">
    <text evidence="12">Belongs to the OXA1/ALB3/YidC family. Type 2 subfamily.</text>
</comment>
<dbReference type="GO" id="GO:0032977">
    <property type="term" value="F:membrane insertase activity"/>
    <property type="evidence" value="ECO:0007669"/>
    <property type="project" value="InterPro"/>
</dbReference>
<feature type="transmembrane region" description="Helical" evidence="12">
    <location>
        <begin position="59"/>
        <end position="78"/>
    </location>
</feature>
<feature type="compositionally biased region" description="Basic and acidic residues" evidence="13">
    <location>
        <begin position="245"/>
        <end position="259"/>
    </location>
</feature>
<protein>
    <recommendedName>
        <fullName evidence="12">Membrane protein insertase YidC</fullName>
    </recommendedName>
    <alternativeName>
        <fullName evidence="12">Foldase YidC</fullName>
    </alternativeName>
    <alternativeName>
        <fullName evidence="12">Membrane integrase YidC</fullName>
    </alternativeName>
    <alternativeName>
        <fullName evidence="12">Membrane protein YidC</fullName>
    </alternativeName>
</protein>
<dbReference type="InterPro" id="IPR028055">
    <property type="entry name" value="YidC/Oxa/ALB_C"/>
</dbReference>
<evidence type="ECO:0000313" key="15">
    <source>
        <dbReference type="EMBL" id="RSU11958.1"/>
    </source>
</evidence>
<comment type="caution">
    <text evidence="12">Lacks conserved residue(s) required for the propagation of feature annotation.</text>
</comment>
<feature type="transmembrane region" description="Helical" evidence="12">
    <location>
        <begin position="200"/>
        <end position="226"/>
    </location>
</feature>
<evidence type="ECO:0000256" key="2">
    <source>
        <dbReference type="ARBA" id="ARBA00022448"/>
    </source>
</evidence>
<evidence type="ECO:0000256" key="1">
    <source>
        <dbReference type="ARBA" id="ARBA00004651"/>
    </source>
</evidence>
<organism evidence="15 16">
    <name type="scientific">Vagococcus elongatus</name>
    <dbReference type="NCBI Taxonomy" id="180344"/>
    <lineage>
        <taxon>Bacteria</taxon>
        <taxon>Bacillati</taxon>
        <taxon>Bacillota</taxon>
        <taxon>Bacilli</taxon>
        <taxon>Lactobacillales</taxon>
        <taxon>Enterococcaceae</taxon>
        <taxon>Vagococcus</taxon>
    </lineage>
</organism>
<evidence type="ECO:0000256" key="13">
    <source>
        <dbReference type="SAM" id="MobiDB-lite"/>
    </source>
</evidence>
<dbReference type="RefSeq" id="WP_126809143.1">
    <property type="nucleotide sequence ID" value="NZ_NGKA01000009.1"/>
</dbReference>